<accession>A0A4V2PH31</accession>
<dbReference type="Pfam" id="PF13681">
    <property type="entry name" value="PilX"/>
    <property type="match status" value="1"/>
</dbReference>
<evidence type="ECO:0000259" key="3">
    <source>
        <dbReference type="Pfam" id="PF14341"/>
    </source>
</evidence>
<organism evidence="4 5">
    <name type="scientific">Thiogranum longum</name>
    <dbReference type="NCBI Taxonomy" id="1537524"/>
    <lineage>
        <taxon>Bacteria</taxon>
        <taxon>Pseudomonadati</taxon>
        <taxon>Pseudomonadota</taxon>
        <taxon>Gammaproteobacteria</taxon>
        <taxon>Chromatiales</taxon>
        <taxon>Ectothiorhodospiraceae</taxon>
        <taxon>Thiogranum</taxon>
    </lineage>
</organism>
<feature type="domain" description="PilX/PilW C-terminal" evidence="2">
    <location>
        <begin position="100"/>
        <end position="183"/>
    </location>
</feature>
<evidence type="ECO:0000256" key="1">
    <source>
        <dbReference type="SAM" id="Phobius"/>
    </source>
</evidence>
<proteinExistence type="predicted"/>
<dbReference type="InterPro" id="IPR025205">
    <property type="entry name" value="PilX/PilW_C"/>
</dbReference>
<protein>
    <submittedName>
        <fullName evidence="4">Type IV pilus assembly protein PilX</fullName>
    </submittedName>
</protein>
<keyword evidence="1" id="KW-0812">Transmembrane</keyword>
<keyword evidence="1" id="KW-1133">Transmembrane helix</keyword>
<dbReference type="InterPro" id="IPR025746">
    <property type="entry name" value="PilX_N_dom"/>
</dbReference>
<feature type="transmembrane region" description="Helical" evidence="1">
    <location>
        <begin position="18"/>
        <end position="38"/>
    </location>
</feature>
<keyword evidence="5" id="KW-1185">Reference proteome</keyword>
<evidence type="ECO:0000313" key="5">
    <source>
        <dbReference type="Proteomes" id="UP000295707"/>
    </source>
</evidence>
<evidence type="ECO:0000313" key="4">
    <source>
        <dbReference type="EMBL" id="TCK19146.1"/>
    </source>
</evidence>
<dbReference type="RefSeq" id="WP_165869197.1">
    <property type="nucleotide sequence ID" value="NZ_SMFX01000001.1"/>
</dbReference>
<dbReference type="AlphaFoldDB" id="A0A4V2PH31"/>
<dbReference type="Pfam" id="PF14341">
    <property type="entry name" value="PilX_N"/>
    <property type="match status" value="1"/>
</dbReference>
<dbReference type="Proteomes" id="UP000295707">
    <property type="component" value="Unassembled WGS sequence"/>
</dbReference>
<feature type="domain" description="Type 4 fimbrial biogenesis protein PilX N-terminal" evidence="3">
    <location>
        <begin position="16"/>
        <end position="66"/>
    </location>
</feature>
<comment type="caution">
    <text evidence="4">The sequence shown here is derived from an EMBL/GenBank/DDBJ whole genome shotgun (WGS) entry which is preliminary data.</text>
</comment>
<name>A0A4V2PH31_9GAMM</name>
<reference evidence="4 5" key="1">
    <citation type="submission" date="2019-03" db="EMBL/GenBank/DDBJ databases">
        <title>Genomic Encyclopedia of Type Strains, Phase IV (KMG-IV): sequencing the most valuable type-strain genomes for metagenomic binning, comparative biology and taxonomic classification.</title>
        <authorList>
            <person name="Goeker M."/>
        </authorList>
    </citation>
    <scope>NUCLEOTIDE SEQUENCE [LARGE SCALE GENOMIC DNA]</scope>
    <source>
        <strain evidence="4 5">DSM 19610</strain>
    </source>
</reference>
<keyword evidence="1" id="KW-0472">Membrane</keyword>
<sequence length="186" mass="19838">MKTQNLHSTGSRHSQQGAVLAVALMILLIMTMIGISGMRGTILQERMANNTRDRNQAFQAAESSLRDAEAYVETIVTTGAFDGTAGLFGEAQGEPDFLAATTWTDNAYSVEADNVPGSVNPPRYFIKQSSTITGVQGALNLSGYGDNKGIGDVTTFRITARGIGASQDDDGASTEVVLRSYYGRIF</sequence>
<evidence type="ECO:0000259" key="2">
    <source>
        <dbReference type="Pfam" id="PF13681"/>
    </source>
</evidence>
<gene>
    <name evidence="4" type="ORF">DFR30_2442</name>
</gene>
<dbReference type="EMBL" id="SMFX01000001">
    <property type="protein sequence ID" value="TCK19146.1"/>
    <property type="molecule type" value="Genomic_DNA"/>
</dbReference>